<dbReference type="PROSITE" id="PS50405">
    <property type="entry name" value="GST_CTER"/>
    <property type="match status" value="1"/>
</dbReference>
<dbReference type="Pfam" id="PF02798">
    <property type="entry name" value="GST_N"/>
    <property type="match status" value="1"/>
</dbReference>
<dbReference type="VEuPathDB" id="VectorBase:SCAU008534"/>
<dbReference type="CDD" id="cd03045">
    <property type="entry name" value="GST_N_Delta_Epsilon"/>
    <property type="match status" value="1"/>
</dbReference>
<dbReference type="PANTHER" id="PTHR43969:SF9">
    <property type="entry name" value="GLUTATHIONE S TRANSFERASE D10, ISOFORM A-RELATED"/>
    <property type="match status" value="1"/>
</dbReference>
<dbReference type="AlphaFoldDB" id="A0A1I8PIY9"/>
<dbReference type="SFLD" id="SFLDS00019">
    <property type="entry name" value="Glutathione_Transferase_(cytos"/>
    <property type="match status" value="1"/>
</dbReference>
<feature type="domain" description="GST N-terminal" evidence="4">
    <location>
        <begin position="1"/>
        <end position="80"/>
    </location>
</feature>
<dbReference type="EnsemblMetazoa" id="SCAU008534-RA">
    <property type="protein sequence ID" value="SCAU008534-PA"/>
    <property type="gene ID" value="SCAU008534"/>
</dbReference>
<dbReference type="InterPro" id="IPR004046">
    <property type="entry name" value="GST_C"/>
</dbReference>
<evidence type="ECO:0000256" key="2">
    <source>
        <dbReference type="ARBA" id="ARBA00011738"/>
    </source>
</evidence>
<dbReference type="KEGG" id="scac:106083098"/>
<dbReference type="PROSITE" id="PS50404">
    <property type="entry name" value="GST_NTER"/>
    <property type="match status" value="1"/>
</dbReference>
<gene>
    <name evidence="6" type="primary">106083098</name>
</gene>
<keyword evidence="7" id="KW-1185">Reference proteome</keyword>
<dbReference type="InterPro" id="IPR036249">
    <property type="entry name" value="Thioredoxin-like_sf"/>
</dbReference>
<dbReference type="FunFam" id="1.20.1050.10:FF:000007">
    <property type="entry name" value="Glutathione S-transferase 1-1"/>
    <property type="match status" value="1"/>
</dbReference>
<dbReference type="CDD" id="cd03177">
    <property type="entry name" value="GST_C_Delta_Epsilon"/>
    <property type="match status" value="1"/>
</dbReference>
<dbReference type="SUPFAM" id="SSF47616">
    <property type="entry name" value="GST C-terminal domain-like"/>
    <property type="match status" value="1"/>
</dbReference>
<feature type="domain" description="GST C-terminal" evidence="5">
    <location>
        <begin position="87"/>
        <end position="208"/>
    </location>
</feature>
<dbReference type="GO" id="GO:0006749">
    <property type="term" value="P:glutathione metabolic process"/>
    <property type="evidence" value="ECO:0007669"/>
    <property type="project" value="TreeGrafter"/>
</dbReference>
<dbReference type="InterPro" id="IPR040079">
    <property type="entry name" value="Glutathione_S-Trfase"/>
</dbReference>
<dbReference type="Gene3D" id="3.40.30.10">
    <property type="entry name" value="Glutaredoxin"/>
    <property type="match status" value="1"/>
</dbReference>
<evidence type="ECO:0000259" key="4">
    <source>
        <dbReference type="PROSITE" id="PS50404"/>
    </source>
</evidence>
<dbReference type="InterPro" id="IPR010987">
    <property type="entry name" value="Glutathione-S-Trfase_C-like"/>
</dbReference>
<dbReference type="SUPFAM" id="SSF52833">
    <property type="entry name" value="Thioredoxin-like"/>
    <property type="match status" value="1"/>
</dbReference>
<evidence type="ECO:0000313" key="6">
    <source>
        <dbReference type="EnsemblMetazoa" id="SCAU008534-PA"/>
    </source>
</evidence>
<accession>A0A1I8PIY9</accession>
<sequence>MDLYVNLTSPPSHAVVMTAKALGIELNIKVLDLYAGEHMTPEYLKYNPQHTIPTLVDGDFSIWESRAIMVYLVEQYGKENDPLYPSCPKKRALINQRLHFDMGTLYRYLYDYFHYQLKDKTPPNPEDYKQMEAALEKFNAMLEGYKYAAGDELTVADLSLLATMTTYEVAGFDFAKYPNIQRWYSMIKFSAPGADENWANSLRLKEMLDTLKK</sequence>
<evidence type="ECO:0000259" key="5">
    <source>
        <dbReference type="PROSITE" id="PS50405"/>
    </source>
</evidence>
<protein>
    <submittedName>
        <fullName evidence="6">Uncharacterized protein</fullName>
    </submittedName>
</protein>
<evidence type="ECO:0000313" key="7">
    <source>
        <dbReference type="Proteomes" id="UP000095300"/>
    </source>
</evidence>
<dbReference type="Proteomes" id="UP000095300">
    <property type="component" value="Unassembled WGS sequence"/>
</dbReference>
<dbReference type="FunFam" id="3.40.30.10:FF:000034">
    <property type="entry name" value="glutathione S-transferase 1"/>
    <property type="match status" value="1"/>
</dbReference>
<comment type="subunit">
    <text evidence="2">Homodimer.</text>
</comment>
<evidence type="ECO:0000256" key="1">
    <source>
        <dbReference type="ARBA" id="ARBA00003701"/>
    </source>
</evidence>
<dbReference type="STRING" id="35570.A0A1I8PIY9"/>
<dbReference type="Gene3D" id="1.20.1050.10">
    <property type="match status" value="1"/>
</dbReference>
<dbReference type="SFLD" id="SFLDG01153">
    <property type="entry name" value="Main.4:_Theta-like"/>
    <property type="match status" value="1"/>
</dbReference>
<dbReference type="Pfam" id="PF00043">
    <property type="entry name" value="GST_C"/>
    <property type="match status" value="1"/>
</dbReference>
<comment type="function">
    <text evidence="1">Conjugation of reduced glutathione to a wide number of exogenous and endogenous hydrophobic electrophiles.</text>
</comment>
<dbReference type="PANTHER" id="PTHR43969">
    <property type="entry name" value="GLUTATHIONE S TRANSFERASE D10, ISOFORM A-RELATED"/>
    <property type="match status" value="1"/>
</dbReference>
<dbReference type="OrthoDB" id="2309723at2759"/>
<dbReference type="SFLD" id="SFLDG00358">
    <property type="entry name" value="Main_(cytGST)"/>
    <property type="match status" value="1"/>
</dbReference>
<comment type="similarity">
    <text evidence="3">Belongs to the GST superfamily.</text>
</comment>
<dbReference type="InterPro" id="IPR004045">
    <property type="entry name" value="Glutathione_S-Trfase_N"/>
</dbReference>
<reference evidence="6" key="1">
    <citation type="submission" date="2020-05" db="UniProtKB">
        <authorList>
            <consortium name="EnsemblMetazoa"/>
        </authorList>
    </citation>
    <scope>IDENTIFICATION</scope>
    <source>
        <strain evidence="6">USDA</strain>
    </source>
</reference>
<dbReference type="GO" id="GO:0004364">
    <property type="term" value="F:glutathione transferase activity"/>
    <property type="evidence" value="ECO:0007669"/>
    <property type="project" value="TreeGrafter"/>
</dbReference>
<evidence type="ECO:0000256" key="3">
    <source>
        <dbReference type="RuleBase" id="RU003494"/>
    </source>
</evidence>
<proteinExistence type="inferred from homology"/>
<organism evidence="6 7">
    <name type="scientific">Stomoxys calcitrans</name>
    <name type="common">Stable fly</name>
    <name type="synonym">Conops calcitrans</name>
    <dbReference type="NCBI Taxonomy" id="35570"/>
    <lineage>
        <taxon>Eukaryota</taxon>
        <taxon>Metazoa</taxon>
        <taxon>Ecdysozoa</taxon>
        <taxon>Arthropoda</taxon>
        <taxon>Hexapoda</taxon>
        <taxon>Insecta</taxon>
        <taxon>Pterygota</taxon>
        <taxon>Neoptera</taxon>
        <taxon>Endopterygota</taxon>
        <taxon>Diptera</taxon>
        <taxon>Brachycera</taxon>
        <taxon>Muscomorpha</taxon>
        <taxon>Muscoidea</taxon>
        <taxon>Muscidae</taxon>
        <taxon>Stomoxys</taxon>
    </lineage>
</organism>
<name>A0A1I8PIY9_STOCA</name>
<dbReference type="InterPro" id="IPR036282">
    <property type="entry name" value="Glutathione-S-Trfase_C_sf"/>
</dbReference>